<comment type="caution">
    <text evidence="1">The sequence shown here is derived from an EMBL/GenBank/DDBJ whole genome shotgun (WGS) entry which is preliminary data.</text>
</comment>
<dbReference type="Proteomes" id="UP000315496">
    <property type="component" value="Chromosome 1"/>
</dbReference>
<proteinExistence type="predicted"/>
<name>A0A4Z1TDH3_GIAMU</name>
<dbReference type="VEuPathDB" id="GiardiaDB:GMRT_12256"/>
<reference evidence="1 2" key="1">
    <citation type="submission" date="2019-05" db="EMBL/GenBank/DDBJ databases">
        <title>The compact genome of Giardia muris reveals important steps in the evolution of intestinal protozoan parasites.</title>
        <authorList>
            <person name="Xu F."/>
            <person name="Jimenez-Gonzalez A."/>
            <person name="Einarsson E."/>
            <person name="Astvaldsson A."/>
            <person name="Peirasmaki D."/>
            <person name="Eckmann L."/>
            <person name="Andersson J.O."/>
            <person name="Svard S.G."/>
            <person name="Jerlstrom-Hultqvist J."/>
        </authorList>
    </citation>
    <scope>NUCLEOTIDE SEQUENCE [LARGE SCALE GENOMIC DNA]</scope>
    <source>
        <strain evidence="1 2">Roberts-Thomson</strain>
    </source>
</reference>
<organism evidence="1 2">
    <name type="scientific">Giardia muris</name>
    <dbReference type="NCBI Taxonomy" id="5742"/>
    <lineage>
        <taxon>Eukaryota</taxon>
        <taxon>Metamonada</taxon>
        <taxon>Diplomonadida</taxon>
        <taxon>Hexamitidae</taxon>
        <taxon>Giardiinae</taxon>
        <taxon>Giardia</taxon>
    </lineage>
</organism>
<evidence type="ECO:0000313" key="1">
    <source>
        <dbReference type="EMBL" id="TNJ30589.1"/>
    </source>
</evidence>
<dbReference type="EMBL" id="VDLU01000001">
    <property type="protein sequence ID" value="TNJ30589.1"/>
    <property type="molecule type" value="Genomic_DNA"/>
</dbReference>
<evidence type="ECO:0000313" key="2">
    <source>
        <dbReference type="Proteomes" id="UP000315496"/>
    </source>
</evidence>
<protein>
    <submittedName>
        <fullName evidence="1">Uncharacterized protein</fullName>
    </submittedName>
</protein>
<sequence length="393" mass="44807">MESLPDVKSETSELTMRLEHPEGDILKTIKYPGTPIPLAMKECMARFEVTVIRPGGSVLKSREYEVYLSEIETDDSIPIDLKPIFHSSQLDEVSISHIVKSISWPEEPVIVRVWLRELVPPAAMEMSGTTQSLTRLSPISLLSPILMEWGLVFNLLNSSRLERKRLKEELDVLSKAVSETGITPIQAVLHGYKELIEKSASYLRTVKASVDRDFLVSSKSLPIQALIYKMYLRREPSDETVSRDEELTITKDFIIECCSAIRSHATDTRFHITADQAQGVTAYTLLQLELSTLHTNVAITLKRLPNHPPRRSLEVLQAAVILCRLYMKAWLMLSQCYRKEGEPHHARATSATALELFRRFHHDDDGYEQKLLTEQRLAEQQIERELQAFNPSE</sequence>
<accession>A0A4Z1TDH3</accession>
<dbReference type="AlphaFoldDB" id="A0A4Z1TDH3"/>
<keyword evidence="2" id="KW-1185">Reference proteome</keyword>
<gene>
    <name evidence="1" type="ORF">GMRT_12256</name>
</gene>